<feature type="region of interest" description="Disordered" evidence="1">
    <location>
        <begin position="144"/>
        <end position="182"/>
    </location>
</feature>
<feature type="compositionally biased region" description="Basic and acidic residues" evidence="1">
    <location>
        <begin position="144"/>
        <end position="155"/>
    </location>
</feature>
<proteinExistence type="predicted"/>
<organism evidence="2 3">
    <name type="scientific">Paramuricea clavata</name>
    <name type="common">Red gorgonian</name>
    <name type="synonym">Violescent sea-whip</name>
    <dbReference type="NCBI Taxonomy" id="317549"/>
    <lineage>
        <taxon>Eukaryota</taxon>
        <taxon>Metazoa</taxon>
        <taxon>Cnidaria</taxon>
        <taxon>Anthozoa</taxon>
        <taxon>Octocorallia</taxon>
        <taxon>Malacalcyonacea</taxon>
        <taxon>Plexauridae</taxon>
        <taxon>Paramuricea</taxon>
    </lineage>
</organism>
<evidence type="ECO:0000313" key="3">
    <source>
        <dbReference type="Proteomes" id="UP001152795"/>
    </source>
</evidence>
<accession>A0A6S7K934</accession>
<feature type="compositionally biased region" description="Basic residues" evidence="1">
    <location>
        <begin position="156"/>
        <end position="171"/>
    </location>
</feature>
<reference evidence="2" key="1">
    <citation type="submission" date="2020-04" db="EMBL/GenBank/DDBJ databases">
        <authorList>
            <person name="Alioto T."/>
            <person name="Alioto T."/>
            <person name="Gomez Garrido J."/>
        </authorList>
    </citation>
    <scope>NUCLEOTIDE SEQUENCE</scope>
    <source>
        <strain evidence="2">A484AB</strain>
    </source>
</reference>
<evidence type="ECO:0000256" key="1">
    <source>
        <dbReference type="SAM" id="MobiDB-lite"/>
    </source>
</evidence>
<dbReference type="AlphaFoldDB" id="A0A6S7K934"/>
<dbReference type="Proteomes" id="UP001152795">
    <property type="component" value="Unassembled WGS sequence"/>
</dbReference>
<name>A0A6S7K934_PARCT</name>
<comment type="caution">
    <text evidence="2">The sequence shown here is derived from an EMBL/GenBank/DDBJ whole genome shotgun (WGS) entry which is preliminary data.</text>
</comment>
<dbReference type="OrthoDB" id="5980032at2759"/>
<dbReference type="EMBL" id="CACRXK020027927">
    <property type="protein sequence ID" value="CAB4041197.1"/>
    <property type="molecule type" value="Genomic_DNA"/>
</dbReference>
<sequence>MSTFSPNADGQVGQVFEQLKSYIDTRLSNLENSLQSANHDQLETNDIQASTRKLQREADALKFKYKANAKQFLYNAEVKDLVVSTVEHLAKENPNRDQALEYAKKALVLIHKLQKLIKLADKSNAGWLVVEEYESDVLAADSEDDKKIRKAQDKASRKKNQLLQTKKKRQRTNSYEFPYGAV</sequence>
<keyword evidence="3" id="KW-1185">Reference proteome</keyword>
<gene>
    <name evidence="2" type="ORF">PACLA_8A038527</name>
</gene>
<protein>
    <submittedName>
        <fullName evidence="2">Uncharacterized protein</fullName>
    </submittedName>
</protein>
<evidence type="ECO:0000313" key="2">
    <source>
        <dbReference type="EMBL" id="CAB4041197.1"/>
    </source>
</evidence>